<gene>
    <name evidence="5" type="ORF">DNTS_024653</name>
</gene>
<evidence type="ECO:0000256" key="3">
    <source>
        <dbReference type="ARBA" id="ARBA00023212"/>
    </source>
</evidence>
<evidence type="ECO:0000256" key="4">
    <source>
        <dbReference type="ARBA" id="ARBA00023273"/>
    </source>
</evidence>
<dbReference type="Pfam" id="PF14892">
    <property type="entry name" value="PIRC1_2"/>
    <property type="match status" value="1"/>
</dbReference>
<keyword evidence="2" id="KW-0963">Cytoplasm</keyword>
<sequence length="62" mass="7124">MPTTFSGSRRKFSEDLLKSGMYRDSGLNTMTDKTQLTGPNTASRYYDRINFHSFYQSAETSQ</sequence>
<protein>
    <submittedName>
        <fullName evidence="5">Uncharacterized protein</fullName>
    </submittedName>
</protein>
<dbReference type="GO" id="GO:0035082">
    <property type="term" value="P:axoneme assembly"/>
    <property type="evidence" value="ECO:0007669"/>
    <property type="project" value="InterPro"/>
</dbReference>
<reference evidence="5 6" key="1">
    <citation type="journal article" date="2019" name="Sci. Data">
        <title>Hybrid genome assembly and annotation of Danionella translucida.</title>
        <authorList>
            <person name="Kadobianskyi M."/>
            <person name="Schulze L."/>
            <person name="Schuelke M."/>
            <person name="Judkewitz B."/>
        </authorList>
    </citation>
    <scope>NUCLEOTIDE SEQUENCE [LARGE SCALE GENOMIC DNA]</scope>
    <source>
        <strain evidence="5 6">Bolton</strain>
    </source>
</reference>
<dbReference type="Proteomes" id="UP000316079">
    <property type="component" value="Unassembled WGS sequence"/>
</dbReference>
<proteinExistence type="predicted"/>
<keyword evidence="3" id="KW-0206">Cytoskeleton</keyword>
<dbReference type="GO" id="GO:0005879">
    <property type="term" value="C:axonemal microtubule"/>
    <property type="evidence" value="ECO:0007669"/>
    <property type="project" value="InterPro"/>
</dbReference>
<dbReference type="OrthoDB" id="546383at2759"/>
<name>A0A553NHR7_9TELE</name>
<comment type="caution">
    <text evidence="5">The sequence shown here is derived from an EMBL/GenBank/DDBJ whole genome shotgun (WGS) entry which is preliminary data.</text>
</comment>
<comment type="subcellular location">
    <subcellularLocation>
        <location evidence="1">Cytoplasm</location>
        <location evidence="1">Cytoskeleton</location>
        <location evidence="1">Cilium axoneme</location>
    </subcellularLocation>
</comment>
<dbReference type="STRING" id="623744.A0A553NHR7"/>
<evidence type="ECO:0000313" key="6">
    <source>
        <dbReference type="Proteomes" id="UP000316079"/>
    </source>
</evidence>
<keyword evidence="4" id="KW-0966">Cell projection</keyword>
<accession>A0A553NHR7</accession>
<evidence type="ECO:0000256" key="1">
    <source>
        <dbReference type="ARBA" id="ARBA00004430"/>
    </source>
</evidence>
<evidence type="ECO:0000313" key="5">
    <source>
        <dbReference type="EMBL" id="TRY64987.1"/>
    </source>
</evidence>
<evidence type="ECO:0000256" key="2">
    <source>
        <dbReference type="ARBA" id="ARBA00022490"/>
    </source>
</evidence>
<dbReference type="AlphaFoldDB" id="A0A553NHR7"/>
<dbReference type="EMBL" id="SRMA01026961">
    <property type="protein sequence ID" value="TRY64987.1"/>
    <property type="molecule type" value="Genomic_DNA"/>
</dbReference>
<keyword evidence="6" id="KW-1185">Reference proteome</keyword>
<dbReference type="InterPro" id="IPR026507">
    <property type="entry name" value="PIRC1/2"/>
</dbReference>
<organism evidence="5 6">
    <name type="scientific">Danionella cerebrum</name>
    <dbReference type="NCBI Taxonomy" id="2873325"/>
    <lineage>
        <taxon>Eukaryota</taxon>
        <taxon>Metazoa</taxon>
        <taxon>Chordata</taxon>
        <taxon>Craniata</taxon>
        <taxon>Vertebrata</taxon>
        <taxon>Euteleostomi</taxon>
        <taxon>Actinopterygii</taxon>
        <taxon>Neopterygii</taxon>
        <taxon>Teleostei</taxon>
        <taxon>Ostariophysi</taxon>
        <taxon>Cypriniformes</taxon>
        <taxon>Danionidae</taxon>
        <taxon>Danioninae</taxon>
        <taxon>Danionella</taxon>
    </lineage>
</organism>